<comment type="caution">
    <text evidence="1">The sequence shown here is derived from an EMBL/GenBank/DDBJ whole genome shotgun (WGS) entry which is preliminary data.</text>
</comment>
<accession>A0A8S1PGL4</accession>
<evidence type="ECO:0000313" key="2">
    <source>
        <dbReference type="Proteomes" id="UP000688137"/>
    </source>
</evidence>
<proteinExistence type="predicted"/>
<reference evidence="1" key="1">
    <citation type="submission" date="2021-01" db="EMBL/GenBank/DDBJ databases">
        <authorList>
            <consortium name="Genoscope - CEA"/>
            <person name="William W."/>
        </authorList>
    </citation>
    <scope>NUCLEOTIDE SEQUENCE</scope>
</reference>
<organism evidence="1 2">
    <name type="scientific">Paramecium primaurelia</name>
    <dbReference type="NCBI Taxonomy" id="5886"/>
    <lineage>
        <taxon>Eukaryota</taxon>
        <taxon>Sar</taxon>
        <taxon>Alveolata</taxon>
        <taxon>Ciliophora</taxon>
        <taxon>Intramacronucleata</taxon>
        <taxon>Oligohymenophorea</taxon>
        <taxon>Peniculida</taxon>
        <taxon>Parameciidae</taxon>
        <taxon>Paramecium</taxon>
    </lineage>
</organism>
<name>A0A8S1PGL4_PARPR</name>
<dbReference type="EMBL" id="CAJJDM010000120">
    <property type="protein sequence ID" value="CAD8101883.1"/>
    <property type="molecule type" value="Genomic_DNA"/>
</dbReference>
<protein>
    <submittedName>
        <fullName evidence="1">Uncharacterized protein</fullName>
    </submittedName>
</protein>
<keyword evidence="2" id="KW-1185">Reference proteome</keyword>
<dbReference type="Proteomes" id="UP000688137">
    <property type="component" value="Unassembled WGS sequence"/>
</dbReference>
<dbReference type="AlphaFoldDB" id="A0A8S1PGL4"/>
<evidence type="ECO:0000313" key="1">
    <source>
        <dbReference type="EMBL" id="CAD8101883.1"/>
    </source>
</evidence>
<gene>
    <name evidence="1" type="ORF">PPRIM_AZ9-3.1.T1170007</name>
</gene>
<sequence>MTTAFRRISSIKMEYKRRERFKMMFLNNWRKLL</sequence>